<feature type="transmembrane region" description="Helical" evidence="7">
    <location>
        <begin position="501"/>
        <end position="519"/>
    </location>
</feature>
<feature type="transmembrane region" description="Helical" evidence="7">
    <location>
        <begin position="368"/>
        <end position="391"/>
    </location>
</feature>
<evidence type="ECO:0000256" key="1">
    <source>
        <dbReference type="ARBA" id="ARBA00004141"/>
    </source>
</evidence>
<accession>A0ABP1FJA5</accession>
<dbReference type="EMBL" id="CAXHTA020000001">
    <property type="protein sequence ID" value="CAL5218685.1"/>
    <property type="molecule type" value="Genomic_DNA"/>
</dbReference>
<dbReference type="Pfam" id="PF04142">
    <property type="entry name" value="Nuc_sug_transp"/>
    <property type="match status" value="1"/>
</dbReference>
<feature type="compositionally biased region" description="Polar residues" evidence="6">
    <location>
        <begin position="9"/>
        <end position="18"/>
    </location>
</feature>
<dbReference type="SUPFAM" id="SSF103481">
    <property type="entry name" value="Multidrug resistance efflux transporter EmrE"/>
    <property type="match status" value="1"/>
</dbReference>
<keyword evidence="5 7" id="KW-0472">Membrane</keyword>
<dbReference type="PANTHER" id="PTHR10231">
    <property type="entry name" value="NUCLEOTIDE-SUGAR TRANSMEMBRANE TRANSPORTER"/>
    <property type="match status" value="1"/>
</dbReference>
<name>A0ABP1FJA5_9CHLO</name>
<evidence type="ECO:0000313" key="9">
    <source>
        <dbReference type="Proteomes" id="UP001497392"/>
    </source>
</evidence>
<evidence type="ECO:0000256" key="6">
    <source>
        <dbReference type="SAM" id="MobiDB-lite"/>
    </source>
</evidence>
<feature type="region of interest" description="Disordered" evidence="6">
    <location>
        <begin position="1"/>
        <end position="48"/>
    </location>
</feature>
<dbReference type="InterPro" id="IPR037185">
    <property type="entry name" value="EmrE-like"/>
</dbReference>
<reference evidence="8 9" key="1">
    <citation type="submission" date="2024-06" db="EMBL/GenBank/DDBJ databases">
        <authorList>
            <person name="Kraege A."/>
            <person name="Thomma B."/>
        </authorList>
    </citation>
    <scope>NUCLEOTIDE SEQUENCE [LARGE SCALE GENOMIC DNA]</scope>
</reference>
<dbReference type="InterPro" id="IPR007271">
    <property type="entry name" value="Nuc_sug_transpt"/>
</dbReference>
<evidence type="ECO:0000256" key="2">
    <source>
        <dbReference type="ARBA" id="ARBA00006447"/>
    </source>
</evidence>
<feature type="region of interest" description="Disordered" evidence="6">
    <location>
        <begin position="546"/>
        <end position="570"/>
    </location>
</feature>
<keyword evidence="9" id="KW-1185">Reference proteome</keyword>
<evidence type="ECO:0000256" key="5">
    <source>
        <dbReference type="ARBA" id="ARBA00023136"/>
    </source>
</evidence>
<gene>
    <name evidence="8" type="primary">g394</name>
    <name evidence="8" type="ORF">VP750_LOCUS344</name>
</gene>
<feature type="transmembrane region" description="Helical" evidence="7">
    <location>
        <begin position="330"/>
        <end position="348"/>
    </location>
</feature>
<comment type="similarity">
    <text evidence="2">Belongs to the nucleotide-sugar transporter family. CMP-Sialate:CMP antiporter (TC 2.A.7.12) subfamily.</text>
</comment>
<keyword evidence="3 7" id="KW-0812">Transmembrane</keyword>
<keyword evidence="4 7" id="KW-1133">Transmembrane helix</keyword>
<dbReference type="NCBIfam" id="TIGR00803">
    <property type="entry name" value="nst"/>
    <property type="match status" value="1"/>
</dbReference>
<dbReference type="Proteomes" id="UP001497392">
    <property type="component" value="Unassembled WGS sequence"/>
</dbReference>
<evidence type="ECO:0000256" key="3">
    <source>
        <dbReference type="ARBA" id="ARBA00022692"/>
    </source>
</evidence>
<feature type="transmembrane region" description="Helical" evidence="7">
    <location>
        <begin position="421"/>
        <end position="438"/>
    </location>
</feature>
<evidence type="ECO:0000256" key="7">
    <source>
        <dbReference type="SAM" id="Phobius"/>
    </source>
</evidence>
<comment type="subcellular location">
    <subcellularLocation>
        <location evidence="1">Membrane</location>
        <topology evidence="1">Multi-pass membrane protein</topology>
    </subcellularLocation>
</comment>
<proteinExistence type="inferred from homology"/>
<feature type="transmembrane region" description="Helical" evidence="7">
    <location>
        <begin position="297"/>
        <end position="318"/>
    </location>
</feature>
<organism evidence="8 9">
    <name type="scientific">Coccomyxa viridis</name>
    <dbReference type="NCBI Taxonomy" id="1274662"/>
    <lineage>
        <taxon>Eukaryota</taxon>
        <taxon>Viridiplantae</taxon>
        <taxon>Chlorophyta</taxon>
        <taxon>core chlorophytes</taxon>
        <taxon>Trebouxiophyceae</taxon>
        <taxon>Trebouxiophyceae incertae sedis</taxon>
        <taxon>Coccomyxaceae</taxon>
        <taxon>Coccomyxa</taxon>
    </lineage>
</organism>
<feature type="transmembrane region" description="Helical" evidence="7">
    <location>
        <begin position="398"/>
        <end position="415"/>
    </location>
</feature>
<comment type="caution">
    <text evidence="8">The sequence shown here is derived from an EMBL/GenBank/DDBJ whole genome shotgun (WGS) entry which is preliminary data.</text>
</comment>
<feature type="transmembrane region" description="Helical" evidence="7">
    <location>
        <begin position="249"/>
        <end position="277"/>
    </location>
</feature>
<protein>
    <submittedName>
        <fullName evidence="8">G394 protein</fullName>
    </submittedName>
</protein>
<feature type="region of interest" description="Disordered" evidence="6">
    <location>
        <begin position="596"/>
        <end position="620"/>
    </location>
</feature>
<sequence length="620" mass="66987">MSLHERTATFRSPASNRQAGGDRNEEQGRQPIARSSSGAMGGGSEGRELHERFPTTRIAVGSSDQGDTALQLSQNGEDYPLKADRGLKQAVEPGSPTRTPKTLEIRSSGNRAASLVTFLKSREGQLGLLSMAMLIFQGTALSLTLRFSRTREGTQYLASVAVIWTELIKLLVCVGAQAGECARTASQRGLGFREEAMHQTYEILGRSWPMLVPAALFVMQQVLVIVAASHLDAVTFQICSQSFKIMPTAFFAVWLLGQYLTPLQWGSLPVLAVGVVFVTMNGSTPAGGGSMNGETDLTLGLAASALSGLSSAYAGVYFEKYVKGKLGQTLWIRNLQLSIYGVALSLAYTYLKDGRTVAAGGLMQGFDYLAWSVVGLQVFGGLIVGMVVKYADNILKNFANALSVIFTVVGAVPLFHQYPSGWFILGVAFVILSVCMYGKSTPAGYETFESCFKSMTGRNILPYSASDEGSTVMQWLSPWRRRGDNSPAKERWNVRGSATRIILIAASILVLILMIAATHHPRTQEVMQRGAKEIGKMLNKGLDRQGLPATGIQAGLPGGSREPQSGLGMPLVGLQGQSLKRDETITNSADLLVQQAEHDSRAARQWVPHTDADEEEMNHH</sequence>
<feature type="transmembrane region" description="Helical" evidence="7">
    <location>
        <begin position="210"/>
        <end position="228"/>
    </location>
</feature>
<feature type="transmembrane region" description="Helical" evidence="7">
    <location>
        <begin position="126"/>
        <end position="147"/>
    </location>
</feature>
<evidence type="ECO:0000313" key="8">
    <source>
        <dbReference type="EMBL" id="CAL5218685.1"/>
    </source>
</evidence>
<evidence type="ECO:0000256" key="4">
    <source>
        <dbReference type="ARBA" id="ARBA00022989"/>
    </source>
</evidence>